<proteinExistence type="predicted"/>
<dbReference type="Proteomes" id="UP001148838">
    <property type="component" value="Unassembled WGS sequence"/>
</dbReference>
<dbReference type="InterPro" id="IPR036397">
    <property type="entry name" value="RNaseH_sf"/>
</dbReference>
<evidence type="ECO:0000313" key="3">
    <source>
        <dbReference type="EMBL" id="KAJ4448363.1"/>
    </source>
</evidence>
<dbReference type="SUPFAM" id="SSF53098">
    <property type="entry name" value="Ribonuclease H-like"/>
    <property type="match status" value="1"/>
</dbReference>
<feature type="region of interest" description="Disordered" evidence="1">
    <location>
        <begin position="310"/>
        <end position="340"/>
    </location>
</feature>
<dbReference type="Pfam" id="PF08147">
    <property type="entry name" value="DBP10CT"/>
    <property type="match status" value="1"/>
</dbReference>
<evidence type="ECO:0000256" key="1">
    <source>
        <dbReference type="SAM" id="MobiDB-lite"/>
    </source>
</evidence>
<reference evidence="3 4" key="1">
    <citation type="journal article" date="2022" name="Allergy">
        <title>Genome assembly and annotation of Periplaneta americana reveal a comprehensive cockroach allergen profile.</title>
        <authorList>
            <person name="Wang L."/>
            <person name="Xiong Q."/>
            <person name="Saelim N."/>
            <person name="Wang L."/>
            <person name="Nong W."/>
            <person name="Wan A.T."/>
            <person name="Shi M."/>
            <person name="Liu X."/>
            <person name="Cao Q."/>
            <person name="Hui J.H.L."/>
            <person name="Sookrung N."/>
            <person name="Leung T.F."/>
            <person name="Tungtrongchitr A."/>
            <person name="Tsui S.K.W."/>
        </authorList>
    </citation>
    <scope>NUCLEOTIDE SEQUENCE [LARGE SCALE GENOMIC DNA]</scope>
    <source>
        <strain evidence="3">PWHHKU_190912</strain>
    </source>
</reference>
<evidence type="ECO:0000259" key="2">
    <source>
        <dbReference type="SMART" id="SM01123"/>
    </source>
</evidence>
<protein>
    <recommendedName>
        <fullName evidence="2">DBP10 C-terminal domain-containing protein</fullName>
    </recommendedName>
</protein>
<dbReference type="InterPro" id="IPR012541">
    <property type="entry name" value="DBP10_C"/>
</dbReference>
<accession>A0ABQ8TNU3</accession>
<sequence length="340" mass="39170">MGSEKKRKMIGVNVEKKAKKIRDESGVCIPATYKSKRYAQWKEKTKIEENLNANNDSDSNSDDEDIRKKKCLQGFKTYPNTHWDRHNKKIANRVKSELRRPDQILKRCKVNEQSFPFPNIVLLSDSKAAISAIGNYLLQPANDDIQQCREDIKKLNKSVHLQWIPSHCGIAGNEAAEFLAKKGTTIPISYSNMLPFHRASTNIRSRVRRRFHKRLEDQIKDKHWKDALNSTLPEWLRREAVATFRTAVGHDCLANHLHRLGVLSSPHCMLCDVPKSWTQTISRLVQHFHLPALWIVAERTRYCLHLQRVEEGGGGGGEEEEEEEEEGEETGIFLSFSEYN</sequence>
<comment type="caution">
    <text evidence="3">The sequence shown here is derived from an EMBL/GenBank/DDBJ whole genome shotgun (WGS) entry which is preliminary data.</text>
</comment>
<evidence type="ECO:0000313" key="4">
    <source>
        <dbReference type="Proteomes" id="UP001148838"/>
    </source>
</evidence>
<feature type="domain" description="DBP10 C-terminal" evidence="2">
    <location>
        <begin position="1"/>
        <end position="44"/>
    </location>
</feature>
<name>A0ABQ8TNU3_PERAM</name>
<dbReference type="SMART" id="SM01123">
    <property type="entry name" value="DBP10CT"/>
    <property type="match status" value="1"/>
</dbReference>
<gene>
    <name evidence="3" type="ORF">ANN_10379</name>
</gene>
<dbReference type="CDD" id="cd09276">
    <property type="entry name" value="Rnase_HI_RT_non_LTR"/>
    <property type="match status" value="1"/>
</dbReference>
<dbReference type="InterPro" id="IPR012337">
    <property type="entry name" value="RNaseH-like_sf"/>
</dbReference>
<feature type="compositionally biased region" description="Acidic residues" evidence="1">
    <location>
        <begin position="317"/>
        <end position="329"/>
    </location>
</feature>
<dbReference type="Gene3D" id="3.30.420.10">
    <property type="entry name" value="Ribonuclease H-like superfamily/Ribonuclease H"/>
    <property type="match status" value="1"/>
</dbReference>
<dbReference type="EMBL" id="JAJSOF020000005">
    <property type="protein sequence ID" value="KAJ4448363.1"/>
    <property type="molecule type" value="Genomic_DNA"/>
</dbReference>
<organism evidence="3 4">
    <name type="scientific">Periplaneta americana</name>
    <name type="common">American cockroach</name>
    <name type="synonym">Blatta americana</name>
    <dbReference type="NCBI Taxonomy" id="6978"/>
    <lineage>
        <taxon>Eukaryota</taxon>
        <taxon>Metazoa</taxon>
        <taxon>Ecdysozoa</taxon>
        <taxon>Arthropoda</taxon>
        <taxon>Hexapoda</taxon>
        <taxon>Insecta</taxon>
        <taxon>Pterygota</taxon>
        <taxon>Neoptera</taxon>
        <taxon>Polyneoptera</taxon>
        <taxon>Dictyoptera</taxon>
        <taxon>Blattodea</taxon>
        <taxon>Blattoidea</taxon>
        <taxon>Blattidae</taxon>
        <taxon>Blattinae</taxon>
        <taxon>Periplaneta</taxon>
    </lineage>
</organism>
<keyword evidence="4" id="KW-1185">Reference proteome</keyword>